<accession>A0A7G3ZLK2</accession>
<protein>
    <recommendedName>
        <fullName evidence="1">Mtf2-like C-terminal domain-containing protein</fullName>
    </recommendedName>
</protein>
<proteinExistence type="predicted"/>
<dbReference type="KEGG" id="tgb:HG536_0G02490"/>
<dbReference type="OrthoDB" id="2444174at2759"/>
<dbReference type="AlphaFoldDB" id="A0A7G3ZLK2"/>
<dbReference type="PANTHER" id="PTHR39468:SF1">
    <property type="entry name" value="MTF2-LIKE C-TERMINAL DOMAIN-CONTAINING PROTEIN"/>
    <property type="match status" value="1"/>
</dbReference>
<dbReference type="InterPro" id="IPR043837">
    <property type="entry name" value="Mtf2-like_C"/>
</dbReference>
<dbReference type="GeneID" id="59327629"/>
<feature type="domain" description="Mtf2-like C-terminal" evidence="1">
    <location>
        <begin position="211"/>
        <end position="426"/>
    </location>
</feature>
<dbReference type="InterPro" id="IPR040009">
    <property type="entry name" value="Mtf2/C5D6.12-like"/>
</dbReference>
<dbReference type="EMBL" id="CP059252">
    <property type="protein sequence ID" value="QLL34388.1"/>
    <property type="molecule type" value="Genomic_DNA"/>
</dbReference>
<evidence type="ECO:0000313" key="2">
    <source>
        <dbReference type="EMBL" id="QLL34388.1"/>
    </source>
</evidence>
<dbReference type="RefSeq" id="XP_037141062.1">
    <property type="nucleotide sequence ID" value="XM_037285166.1"/>
</dbReference>
<dbReference type="PANTHER" id="PTHR39468">
    <property type="entry name" value="CHROMOSOME 7, WHOLE GENOME SHOTGUN SEQUENCE"/>
    <property type="match status" value="1"/>
</dbReference>
<organism evidence="2 3">
    <name type="scientific">Torulaspora globosa</name>
    <dbReference type="NCBI Taxonomy" id="48254"/>
    <lineage>
        <taxon>Eukaryota</taxon>
        <taxon>Fungi</taxon>
        <taxon>Dikarya</taxon>
        <taxon>Ascomycota</taxon>
        <taxon>Saccharomycotina</taxon>
        <taxon>Saccharomycetes</taxon>
        <taxon>Saccharomycetales</taxon>
        <taxon>Saccharomycetaceae</taxon>
        <taxon>Torulaspora</taxon>
    </lineage>
</organism>
<sequence length="429" mass="49235">MLRSKAVGHLRVLGRQSYSLKLTDQKSHIPSRSSDLNTHFKDEEELSSVQERALFGAVFNKLMMREELRSKNSEEVLSQAAAIQPDVTTAHKEEGRGLQVVFEKKSQEIRPEDRKLFDFFKNTSGSTQLGDIGESAKLTTDDIRNYPVSLISSMFSDAEDVKVPESEKASRELANAEKAPISEDEFGLKADFKLRMNKEVLETLKAKESFKAAMQTAMEPYLTSIFSQIETDYDLFVLVRKLLKSYVDRDKTLDNNNYKSSSEIVQHIKEQCLKNSKELPRPLGVSLPYTLVELFTSEELNFPSERKFSLISYIYQECKKDISLYLNVCNVDFYNLLLRLSWDNYREIYQLKQLTTEMSINGIRGDLYTIEILDKIAHDLRHINDGILNEDTGSMQGNPLTVGVVWCRENSTDLQLVENYLRKLKENLA</sequence>
<gene>
    <name evidence="2" type="ORF">HG536_0G02490</name>
</gene>
<reference evidence="2 3" key="1">
    <citation type="submission" date="2020-06" db="EMBL/GenBank/DDBJ databases">
        <title>The yeast mating-type switching endonuclease HO is a domesticated member of an unorthodox homing genetic element family.</title>
        <authorList>
            <person name="Coughlan A.Y."/>
            <person name="Lombardi L."/>
            <person name="Braun-Galleani S."/>
            <person name="Martos A.R."/>
            <person name="Galeote V."/>
            <person name="Bigey F."/>
            <person name="Dequin S."/>
            <person name="Byrne K.P."/>
            <person name="Wolfe K.H."/>
        </authorList>
    </citation>
    <scope>NUCLEOTIDE SEQUENCE [LARGE SCALE GENOMIC DNA]</scope>
    <source>
        <strain evidence="2 3">CBS764</strain>
    </source>
</reference>
<dbReference type="Proteomes" id="UP000515788">
    <property type="component" value="Chromosome 7"/>
</dbReference>
<dbReference type="Pfam" id="PF19189">
    <property type="entry name" value="Mtf2"/>
    <property type="match status" value="1"/>
</dbReference>
<dbReference type="GO" id="GO:0005739">
    <property type="term" value="C:mitochondrion"/>
    <property type="evidence" value="ECO:0007669"/>
    <property type="project" value="InterPro"/>
</dbReference>
<name>A0A7G3ZLK2_9SACH</name>
<evidence type="ECO:0000313" key="3">
    <source>
        <dbReference type="Proteomes" id="UP000515788"/>
    </source>
</evidence>
<evidence type="ECO:0000259" key="1">
    <source>
        <dbReference type="Pfam" id="PF19189"/>
    </source>
</evidence>
<keyword evidence="3" id="KW-1185">Reference proteome</keyword>